<evidence type="ECO:0000313" key="2">
    <source>
        <dbReference type="Proteomes" id="UP000265000"/>
    </source>
</evidence>
<evidence type="ECO:0000313" key="1">
    <source>
        <dbReference type="Ensembl" id="ENSFHEP00000007920.1"/>
    </source>
</evidence>
<accession>A0A3Q2P7X3</accession>
<dbReference type="GO" id="GO:0097196">
    <property type="term" value="C:Shu complex"/>
    <property type="evidence" value="ECO:0007669"/>
    <property type="project" value="TreeGrafter"/>
</dbReference>
<keyword evidence="2" id="KW-1185">Reference proteome</keyword>
<dbReference type="Ensembl" id="ENSFHET00000003009.1">
    <property type="protein sequence ID" value="ENSFHEP00000007920.1"/>
    <property type="gene ID" value="ENSFHEG00000009088.1"/>
</dbReference>
<dbReference type="STRING" id="8078.ENSFHEP00000007920"/>
<proteinExistence type="predicted"/>
<reference evidence="1" key="2">
    <citation type="submission" date="2025-09" db="UniProtKB">
        <authorList>
            <consortium name="Ensembl"/>
        </authorList>
    </citation>
    <scope>IDENTIFICATION</scope>
</reference>
<dbReference type="GO" id="GO:0003697">
    <property type="term" value="F:single-stranded DNA binding"/>
    <property type="evidence" value="ECO:0007669"/>
    <property type="project" value="TreeGrafter"/>
</dbReference>
<dbReference type="GO" id="GO:0000724">
    <property type="term" value="P:double-strand break repair via homologous recombination"/>
    <property type="evidence" value="ECO:0007669"/>
    <property type="project" value="TreeGrafter"/>
</dbReference>
<dbReference type="AlphaFoldDB" id="A0A3Q2P7X3"/>
<protein>
    <submittedName>
        <fullName evidence="1">SWIM-type zinc finger 7 associated protein 1</fullName>
    </submittedName>
</protein>
<reference evidence="1" key="1">
    <citation type="submission" date="2025-08" db="UniProtKB">
        <authorList>
            <consortium name="Ensembl"/>
        </authorList>
    </citation>
    <scope>IDENTIFICATION</scope>
</reference>
<dbReference type="GeneTree" id="ENSGT00940000167287"/>
<dbReference type="PANTHER" id="PTHR28653:SF1">
    <property type="entry name" value="ATPASE SWSAP1"/>
    <property type="match status" value="1"/>
</dbReference>
<sequence length="269" mass="28868">MTDILTLVFRAFSPQTGQKKDPSVGAPSPAPLSSSSTALLVGEHRLSRSVLLLAAVTAASELGVRVAFFAQSQIQSLPVFLSPHFQKITFSYPRTLEQLLHQVASLHESPSPPSLIIVDRLDGFLREPVAGSHAGFHSGPESSAAHLSALLCDTAAFLTGALEQRGSSSAPCRVIASFLSDVDSGQEGRDPSATDPILDVLDRYFQARCTLDQDRSYEAVAAAAQEVWHIYVSGTKDCEEGPALAQEWKLFSFPDEKETLDDPPGGFTD</sequence>
<name>A0A3Q2P7X3_FUNHE</name>
<organism evidence="1 2">
    <name type="scientific">Fundulus heteroclitus</name>
    <name type="common">Killifish</name>
    <name type="synonym">Mummichog</name>
    <dbReference type="NCBI Taxonomy" id="8078"/>
    <lineage>
        <taxon>Eukaryota</taxon>
        <taxon>Metazoa</taxon>
        <taxon>Chordata</taxon>
        <taxon>Craniata</taxon>
        <taxon>Vertebrata</taxon>
        <taxon>Euteleostomi</taxon>
        <taxon>Actinopterygii</taxon>
        <taxon>Neopterygii</taxon>
        <taxon>Teleostei</taxon>
        <taxon>Neoteleostei</taxon>
        <taxon>Acanthomorphata</taxon>
        <taxon>Ovalentaria</taxon>
        <taxon>Atherinomorphae</taxon>
        <taxon>Cyprinodontiformes</taxon>
        <taxon>Fundulidae</taxon>
        <taxon>Fundulus</taxon>
    </lineage>
</organism>
<dbReference type="PANTHER" id="PTHR28653">
    <property type="match status" value="1"/>
</dbReference>
<dbReference type="Proteomes" id="UP000265000">
    <property type="component" value="Unplaced"/>
</dbReference>